<dbReference type="InterPro" id="IPR029787">
    <property type="entry name" value="Nucleotide_cyclase"/>
</dbReference>
<dbReference type="EMBL" id="FOJU01000001">
    <property type="protein sequence ID" value="SFA69419.1"/>
    <property type="molecule type" value="Genomic_DNA"/>
</dbReference>
<dbReference type="SUPFAM" id="SSF55073">
    <property type="entry name" value="Nucleotide cyclase"/>
    <property type="match status" value="1"/>
</dbReference>
<dbReference type="PANTHER" id="PTHR33121">
    <property type="entry name" value="CYCLIC DI-GMP PHOSPHODIESTERASE PDEF"/>
    <property type="match status" value="1"/>
</dbReference>
<dbReference type="OrthoDB" id="9814202at2"/>
<evidence type="ECO:0000313" key="4">
    <source>
        <dbReference type="EMBL" id="SFA69419.1"/>
    </source>
</evidence>
<dbReference type="Pfam" id="PF00563">
    <property type="entry name" value="EAL"/>
    <property type="match status" value="1"/>
</dbReference>
<dbReference type="Gene3D" id="3.30.70.270">
    <property type="match status" value="1"/>
</dbReference>
<dbReference type="InterPro" id="IPR043128">
    <property type="entry name" value="Rev_trsase/Diguanyl_cyclase"/>
</dbReference>
<feature type="domain" description="EAL" evidence="2">
    <location>
        <begin position="418"/>
        <end position="671"/>
    </location>
</feature>
<evidence type="ECO:0000313" key="5">
    <source>
        <dbReference type="Proteomes" id="UP000198796"/>
    </source>
</evidence>
<evidence type="ECO:0000259" key="2">
    <source>
        <dbReference type="PROSITE" id="PS50883"/>
    </source>
</evidence>
<dbReference type="PROSITE" id="PS50887">
    <property type="entry name" value="GGDEF"/>
    <property type="match status" value="1"/>
</dbReference>
<keyword evidence="1" id="KW-1133">Transmembrane helix</keyword>
<keyword evidence="1" id="KW-0812">Transmembrane</keyword>
<dbReference type="InterPro" id="IPR001633">
    <property type="entry name" value="EAL_dom"/>
</dbReference>
<gene>
    <name evidence="4" type="ORF">SAMN05421688_0121</name>
</gene>
<dbReference type="CDD" id="cd01949">
    <property type="entry name" value="GGDEF"/>
    <property type="match status" value="1"/>
</dbReference>
<keyword evidence="5" id="KW-1185">Reference proteome</keyword>
<dbReference type="InterPro" id="IPR050706">
    <property type="entry name" value="Cyclic-di-GMP_PDE-like"/>
</dbReference>
<dbReference type="InterPro" id="IPR000160">
    <property type="entry name" value="GGDEF_dom"/>
</dbReference>
<keyword evidence="1" id="KW-0472">Membrane</keyword>
<dbReference type="NCBIfam" id="TIGR00254">
    <property type="entry name" value="GGDEF"/>
    <property type="match status" value="1"/>
</dbReference>
<evidence type="ECO:0000256" key="1">
    <source>
        <dbReference type="SAM" id="Phobius"/>
    </source>
</evidence>
<dbReference type="InterPro" id="IPR035919">
    <property type="entry name" value="EAL_sf"/>
</dbReference>
<dbReference type="STRING" id="871651.SAMN05421688_0121"/>
<feature type="transmembrane region" description="Helical" evidence="1">
    <location>
        <begin position="12"/>
        <end position="32"/>
    </location>
</feature>
<evidence type="ECO:0000259" key="3">
    <source>
        <dbReference type="PROSITE" id="PS50887"/>
    </source>
</evidence>
<name>A0A1I0UZ89_9RHOB</name>
<dbReference type="SMART" id="SM00267">
    <property type="entry name" value="GGDEF"/>
    <property type="match status" value="1"/>
</dbReference>
<proteinExistence type="predicted"/>
<feature type="domain" description="GGDEF" evidence="3">
    <location>
        <begin position="273"/>
        <end position="409"/>
    </location>
</feature>
<dbReference type="Pfam" id="PF00990">
    <property type="entry name" value="GGDEF"/>
    <property type="match status" value="1"/>
</dbReference>
<dbReference type="PROSITE" id="PS50883">
    <property type="entry name" value="EAL"/>
    <property type="match status" value="1"/>
</dbReference>
<reference evidence="4 5" key="1">
    <citation type="submission" date="2016-10" db="EMBL/GenBank/DDBJ databases">
        <authorList>
            <person name="de Groot N.N."/>
        </authorList>
    </citation>
    <scope>NUCLEOTIDE SEQUENCE [LARGE SCALE GENOMIC DNA]</scope>
    <source>
        <strain evidence="4 5">DSM 29316</strain>
    </source>
</reference>
<dbReference type="Gene3D" id="3.20.20.450">
    <property type="entry name" value="EAL domain"/>
    <property type="match status" value="1"/>
</dbReference>
<dbReference type="Proteomes" id="UP000198796">
    <property type="component" value="Unassembled WGS sequence"/>
</dbReference>
<dbReference type="AlphaFoldDB" id="A0A1I0UZ89"/>
<dbReference type="GO" id="GO:0071111">
    <property type="term" value="F:cyclic-guanylate-specific phosphodiesterase activity"/>
    <property type="evidence" value="ECO:0007669"/>
    <property type="project" value="InterPro"/>
</dbReference>
<dbReference type="SMART" id="SM00052">
    <property type="entry name" value="EAL"/>
    <property type="match status" value="1"/>
</dbReference>
<dbReference type="SUPFAM" id="SSF141868">
    <property type="entry name" value="EAL domain-like"/>
    <property type="match status" value="1"/>
</dbReference>
<organism evidence="4 5">
    <name type="scientific">Poseidonocella pacifica</name>
    <dbReference type="NCBI Taxonomy" id="871651"/>
    <lineage>
        <taxon>Bacteria</taxon>
        <taxon>Pseudomonadati</taxon>
        <taxon>Pseudomonadota</taxon>
        <taxon>Alphaproteobacteria</taxon>
        <taxon>Rhodobacterales</taxon>
        <taxon>Roseobacteraceae</taxon>
        <taxon>Poseidonocella</taxon>
    </lineage>
</organism>
<accession>A0A1I0UZ89</accession>
<dbReference type="CDD" id="cd01948">
    <property type="entry name" value="EAL"/>
    <property type="match status" value="1"/>
</dbReference>
<protein>
    <submittedName>
        <fullName evidence="4">Diguanylate cyclase (GGDEF) domain-containing protein</fullName>
    </submittedName>
</protein>
<sequence length="687" mass="75311">MQVRRYLPAHSSSTAMLSVVGALIFGIAYFAVSTWEVSRVERSLRSQLIEMTNGFVSVFDEHRGEGAPVPAKFRRLGIEQFTNSEADLDTGVRTSVRMPGRPGLELQTIEDNVRIGQIIQQFVDGAITGPVREHRIEDGRLIGRTIYPSVASSESCVSCHNEALGRNAYQIGDIMGAFVVESDLTAISWRNAHYSVAAFGIALIAFGALARRERGRMGEIVSGLEARVLLETEKAEAEAHASFLMSHDALTGLPNRTMFSDHLTTKLANRHKTGISVAVLDLDDFKTVNDTMGHEVGDALLTEAAKRLSVLIKDSDSIVSRLGGDEFAVVFQIGDLFQSSDAAGRAIMQVLTDVFAYSEYVIQPKCSVGIATICNDADKISPTELLRFADAALYEAKKKGKNHYKIFNETIRSSLIRRTEIASQLPDAIIHNEIRAALQPKLCLTTGEFMGFEALGRWQLAGEDVSPAEFVPIAEKIGLIRELDLAVLRSAAEFAAREEAETGICVHLSTNISALNFRSTGLAEAIQDILWQTKLRPDRVTLEVTESAAVENWGAVQDVLAILRPMGVRASLDDFGTGYSSLSYLRRFKFEEIKIDRHFISDIVEDQETRFLFESIVDMAEGLGSSLVVEGIETAEQASIVAEKGALIGQGFLFSRPLEIAEAKAYLRIKNSFDTQIPSGSHLADPT</sequence>
<dbReference type="PANTHER" id="PTHR33121:SF70">
    <property type="entry name" value="SIGNALING PROTEIN YKOW"/>
    <property type="match status" value="1"/>
</dbReference>